<dbReference type="Pfam" id="PF04542">
    <property type="entry name" value="Sigma70_r2"/>
    <property type="match status" value="1"/>
</dbReference>
<evidence type="ECO:0000259" key="6">
    <source>
        <dbReference type="Pfam" id="PF08281"/>
    </source>
</evidence>
<dbReference type="InterPro" id="IPR039425">
    <property type="entry name" value="RNA_pol_sigma-70-like"/>
</dbReference>
<evidence type="ECO:0000256" key="2">
    <source>
        <dbReference type="ARBA" id="ARBA00023015"/>
    </source>
</evidence>
<dbReference type="GO" id="GO:0006352">
    <property type="term" value="P:DNA-templated transcription initiation"/>
    <property type="evidence" value="ECO:0007669"/>
    <property type="project" value="InterPro"/>
</dbReference>
<organism evidence="7 8">
    <name type="scientific">Nesterenkonia aurantiaca</name>
    <dbReference type="NCBI Taxonomy" id="1436010"/>
    <lineage>
        <taxon>Bacteria</taxon>
        <taxon>Bacillati</taxon>
        <taxon>Actinomycetota</taxon>
        <taxon>Actinomycetes</taxon>
        <taxon>Micrococcales</taxon>
        <taxon>Micrococcaceae</taxon>
        <taxon>Nesterenkonia</taxon>
    </lineage>
</organism>
<dbReference type="PANTHER" id="PTHR43133:SF62">
    <property type="entry name" value="RNA POLYMERASE SIGMA FACTOR SIGZ"/>
    <property type="match status" value="1"/>
</dbReference>
<evidence type="ECO:0000256" key="3">
    <source>
        <dbReference type="ARBA" id="ARBA00023082"/>
    </source>
</evidence>
<dbReference type="InterPro" id="IPR013249">
    <property type="entry name" value="RNA_pol_sigma70_r4_t2"/>
</dbReference>
<dbReference type="Gene3D" id="1.10.1740.10">
    <property type="match status" value="1"/>
</dbReference>
<dbReference type="Proteomes" id="UP000294506">
    <property type="component" value="Unassembled WGS sequence"/>
</dbReference>
<dbReference type="AlphaFoldDB" id="A0A4V3ECS8"/>
<protein>
    <submittedName>
        <fullName evidence="7">RNA polymerase sigma-70 factor (ECF subfamily)</fullName>
    </submittedName>
</protein>
<accession>A0A4V3ECS8</accession>
<dbReference type="InterPro" id="IPR014284">
    <property type="entry name" value="RNA_pol_sigma-70_dom"/>
</dbReference>
<dbReference type="Pfam" id="PF08281">
    <property type="entry name" value="Sigma70_r4_2"/>
    <property type="match status" value="1"/>
</dbReference>
<dbReference type="InterPro" id="IPR013324">
    <property type="entry name" value="RNA_pol_sigma_r3/r4-like"/>
</dbReference>
<comment type="similarity">
    <text evidence="1">Belongs to the sigma-70 factor family. ECF subfamily.</text>
</comment>
<evidence type="ECO:0000259" key="5">
    <source>
        <dbReference type="Pfam" id="PF04542"/>
    </source>
</evidence>
<dbReference type="Gene3D" id="1.10.10.10">
    <property type="entry name" value="Winged helix-like DNA-binding domain superfamily/Winged helix DNA-binding domain"/>
    <property type="match status" value="1"/>
</dbReference>
<gene>
    <name evidence="7" type="ORF">EV640_101419</name>
</gene>
<comment type="caution">
    <text evidence="7">The sequence shown here is derived from an EMBL/GenBank/DDBJ whole genome shotgun (WGS) entry which is preliminary data.</text>
</comment>
<proteinExistence type="inferred from homology"/>
<dbReference type="NCBIfam" id="TIGR02937">
    <property type="entry name" value="sigma70-ECF"/>
    <property type="match status" value="1"/>
</dbReference>
<dbReference type="InterPro" id="IPR013325">
    <property type="entry name" value="RNA_pol_sigma_r2"/>
</dbReference>
<dbReference type="SUPFAM" id="SSF88659">
    <property type="entry name" value="Sigma3 and sigma4 domains of RNA polymerase sigma factors"/>
    <property type="match status" value="1"/>
</dbReference>
<feature type="domain" description="RNA polymerase sigma factor 70 region 4 type 2" evidence="6">
    <location>
        <begin position="110"/>
        <end position="160"/>
    </location>
</feature>
<evidence type="ECO:0000256" key="1">
    <source>
        <dbReference type="ARBA" id="ARBA00010641"/>
    </source>
</evidence>
<dbReference type="InterPro" id="IPR007627">
    <property type="entry name" value="RNA_pol_sigma70_r2"/>
</dbReference>
<dbReference type="CDD" id="cd06171">
    <property type="entry name" value="Sigma70_r4"/>
    <property type="match status" value="1"/>
</dbReference>
<keyword evidence="3" id="KW-0731">Sigma factor</keyword>
<keyword evidence="2" id="KW-0805">Transcription regulation</keyword>
<keyword evidence="8" id="KW-1185">Reference proteome</keyword>
<dbReference type="SUPFAM" id="SSF88946">
    <property type="entry name" value="Sigma2 domain of RNA polymerase sigma factors"/>
    <property type="match status" value="1"/>
</dbReference>
<dbReference type="RefSeq" id="WP_133725642.1">
    <property type="nucleotide sequence ID" value="NZ_SOAN01000001.1"/>
</dbReference>
<name>A0A4V3ECS8_9MICC</name>
<reference evidence="7 8" key="1">
    <citation type="submission" date="2019-03" db="EMBL/GenBank/DDBJ databases">
        <title>Genomic Encyclopedia of Type Strains, Phase III (KMG-III): the genomes of soil and plant-associated and newly described type strains.</title>
        <authorList>
            <person name="Whitman W."/>
        </authorList>
    </citation>
    <scope>NUCLEOTIDE SEQUENCE [LARGE SCALE GENOMIC DNA]</scope>
    <source>
        <strain evidence="7 8">DSM 27373</strain>
    </source>
</reference>
<evidence type="ECO:0000256" key="4">
    <source>
        <dbReference type="ARBA" id="ARBA00023163"/>
    </source>
</evidence>
<evidence type="ECO:0000313" key="8">
    <source>
        <dbReference type="Proteomes" id="UP000294506"/>
    </source>
</evidence>
<sequence length="191" mass="21287">MRVDDDSPFEVQGAFAEHGAALYSFALNALGDRAEAEDCVQEAFIRAWRSRDRYSTSRGSVRTWLFAITRNLVIDALRARARRPAPSDPEKIAWASEPVTEDLLIVERLVLYESLATLTYEHREVIAAVQLDGVGYQELSERTGIPVATLRTRMYYGMRSLRTAMGGDAHDDGNAFAARGAHRRGADGRPQ</sequence>
<feature type="domain" description="RNA polymerase sigma-70 region 2" evidence="5">
    <location>
        <begin position="15"/>
        <end position="83"/>
    </location>
</feature>
<dbReference type="EMBL" id="SOAN01000001">
    <property type="protein sequence ID" value="TDS87631.1"/>
    <property type="molecule type" value="Genomic_DNA"/>
</dbReference>
<keyword evidence="4" id="KW-0804">Transcription</keyword>
<dbReference type="InterPro" id="IPR036388">
    <property type="entry name" value="WH-like_DNA-bd_sf"/>
</dbReference>
<evidence type="ECO:0000313" key="7">
    <source>
        <dbReference type="EMBL" id="TDS87631.1"/>
    </source>
</evidence>
<dbReference type="GO" id="GO:0003677">
    <property type="term" value="F:DNA binding"/>
    <property type="evidence" value="ECO:0007669"/>
    <property type="project" value="InterPro"/>
</dbReference>
<dbReference type="PANTHER" id="PTHR43133">
    <property type="entry name" value="RNA POLYMERASE ECF-TYPE SIGMA FACTO"/>
    <property type="match status" value="1"/>
</dbReference>
<dbReference type="GO" id="GO:0016987">
    <property type="term" value="F:sigma factor activity"/>
    <property type="evidence" value="ECO:0007669"/>
    <property type="project" value="UniProtKB-KW"/>
</dbReference>